<dbReference type="EMBL" id="UYRT01029367">
    <property type="protein sequence ID" value="VDK69549.1"/>
    <property type="molecule type" value="Genomic_DNA"/>
</dbReference>
<organism evidence="3">
    <name type="scientific">Gongylonema pulchrum</name>
    <dbReference type="NCBI Taxonomy" id="637853"/>
    <lineage>
        <taxon>Eukaryota</taxon>
        <taxon>Metazoa</taxon>
        <taxon>Ecdysozoa</taxon>
        <taxon>Nematoda</taxon>
        <taxon>Chromadorea</taxon>
        <taxon>Rhabditida</taxon>
        <taxon>Spirurina</taxon>
        <taxon>Spiruromorpha</taxon>
        <taxon>Spiruroidea</taxon>
        <taxon>Gongylonematidae</taxon>
        <taxon>Gongylonema</taxon>
    </lineage>
</organism>
<reference evidence="3" key="1">
    <citation type="submission" date="2016-06" db="UniProtKB">
        <authorList>
            <consortium name="WormBaseParasite"/>
        </authorList>
    </citation>
    <scope>IDENTIFICATION</scope>
</reference>
<sequence>MEQCPAGSGCFRGVCCPLVCPSGQDATGFCGPTLSVTMSCSQQILASRLAVCPDVAVNSMSQFACQFAAVVLPQLPDVTSMRFVFLAVTYLHKSATVFFGSLN</sequence>
<name>A0A183DKI2_9BILA</name>
<dbReference type="Proteomes" id="UP000271098">
    <property type="component" value="Unassembled WGS sequence"/>
</dbReference>
<evidence type="ECO:0000313" key="2">
    <source>
        <dbReference type="Proteomes" id="UP000271098"/>
    </source>
</evidence>
<dbReference type="OrthoDB" id="5876803at2759"/>
<reference evidence="1 2" key="2">
    <citation type="submission" date="2018-11" db="EMBL/GenBank/DDBJ databases">
        <authorList>
            <consortium name="Pathogen Informatics"/>
        </authorList>
    </citation>
    <scope>NUCLEOTIDE SEQUENCE [LARGE SCALE GENOMIC DNA]</scope>
</reference>
<dbReference type="AlphaFoldDB" id="A0A183DKI2"/>
<protein>
    <submittedName>
        <fullName evidence="3">EB domain-containing protein</fullName>
    </submittedName>
</protein>
<gene>
    <name evidence="1" type="ORF">GPUH_LOCUS9222</name>
</gene>
<keyword evidence="2" id="KW-1185">Reference proteome</keyword>
<evidence type="ECO:0000313" key="1">
    <source>
        <dbReference type="EMBL" id="VDK69549.1"/>
    </source>
</evidence>
<evidence type="ECO:0000313" key="3">
    <source>
        <dbReference type="WBParaSite" id="GPUH_0000923301-mRNA-1"/>
    </source>
</evidence>
<accession>A0A183DKI2</accession>
<dbReference type="WBParaSite" id="GPUH_0000923301-mRNA-1">
    <property type="protein sequence ID" value="GPUH_0000923301-mRNA-1"/>
    <property type="gene ID" value="GPUH_0000923301"/>
</dbReference>
<proteinExistence type="predicted"/>